<dbReference type="Proteomes" id="UP000243459">
    <property type="component" value="Chromosome 2"/>
</dbReference>
<dbReference type="EMBL" id="CM007382">
    <property type="protein sequence ID" value="ONK77956.1"/>
    <property type="molecule type" value="Genomic_DNA"/>
</dbReference>
<evidence type="ECO:0000256" key="1">
    <source>
        <dbReference type="SAM" id="MobiDB-lite"/>
    </source>
</evidence>
<protein>
    <submittedName>
        <fullName evidence="2">Uncharacterized protein</fullName>
    </submittedName>
</protein>
<evidence type="ECO:0000313" key="2">
    <source>
        <dbReference type="EMBL" id="ONK77956.1"/>
    </source>
</evidence>
<gene>
    <name evidence="2" type="ORF">A4U43_C02F12690</name>
</gene>
<organism evidence="2 3">
    <name type="scientific">Asparagus officinalis</name>
    <name type="common">Garden asparagus</name>
    <dbReference type="NCBI Taxonomy" id="4686"/>
    <lineage>
        <taxon>Eukaryota</taxon>
        <taxon>Viridiplantae</taxon>
        <taxon>Streptophyta</taxon>
        <taxon>Embryophyta</taxon>
        <taxon>Tracheophyta</taxon>
        <taxon>Spermatophyta</taxon>
        <taxon>Magnoliopsida</taxon>
        <taxon>Liliopsida</taxon>
        <taxon>Asparagales</taxon>
        <taxon>Asparagaceae</taxon>
        <taxon>Asparagoideae</taxon>
        <taxon>Asparagus</taxon>
    </lineage>
</organism>
<sequence length="232" mass="25242">MDDRVHPADPQPERAEPNAEECDPARPNPNPPKPGTYVIQIPKSQIHRFPPPNKMAPTSSNPTDRRRRSPLAAAPPASAASRTHSSLPLSLLLLLTITAVGPLLRPQPNFPPTPSTDLVWPRPNDNITTEDAAPRSSTLPCPGPQRKQEDRASTAVGATRGRLQGLNLARLLACFQQERGNVTCSGRSLKRFGGSGYRGRMRGRWSRDEGEGRHVAVAVDVKSARQGQGWRG</sequence>
<feature type="region of interest" description="Disordered" evidence="1">
    <location>
        <begin position="1"/>
        <end position="84"/>
    </location>
</feature>
<evidence type="ECO:0000313" key="3">
    <source>
        <dbReference type="Proteomes" id="UP000243459"/>
    </source>
</evidence>
<keyword evidence="3" id="KW-1185">Reference proteome</keyword>
<feature type="compositionally biased region" description="Low complexity" evidence="1">
    <location>
        <begin position="70"/>
        <end position="84"/>
    </location>
</feature>
<name>A0A5P1FI13_ASPOF</name>
<feature type="region of interest" description="Disordered" evidence="1">
    <location>
        <begin position="106"/>
        <end position="158"/>
    </location>
</feature>
<reference evidence="3" key="1">
    <citation type="journal article" date="2017" name="Nat. Commun.">
        <title>The asparagus genome sheds light on the origin and evolution of a young Y chromosome.</title>
        <authorList>
            <person name="Harkess A."/>
            <person name="Zhou J."/>
            <person name="Xu C."/>
            <person name="Bowers J.E."/>
            <person name="Van der Hulst R."/>
            <person name="Ayyampalayam S."/>
            <person name="Mercati F."/>
            <person name="Riccardi P."/>
            <person name="McKain M.R."/>
            <person name="Kakrana A."/>
            <person name="Tang H."/>
            <person name="Ray J."/>
            <person name="Groenendijk J."/>
            <person name="Arikit S."/>
            <person name="Mathioni S.M."/>
            <person name="Nakano M."/>
            <person name="Shan H."/>
            <person name="Telgmann-Rauber A."/>
            <person name="Kanno A."/>
            <person name="Yue Z."/>
            <person name="Chen H."/>
            <person name="Li W."/>
            <person name="Chen Y."/>
            <person name="Xu X."/>
            <person name="Zhang Y."/>
            <person name="Luo S."/>
            <person name="Chen H."/>
            <person name="Gao J."/>
            <person name="Mao Z."/>
            <person name="Pires J.C."/>
            <person name="Luo M."/>
            <person name="Kudrna D."/>
            <person name="Wing R.A."/>
            <person name="Meyers B.C."/>
            <person name="Yi K."/>
            <person name="Kong H."/>
            <person name="Lavrijsen P."/>
            <person name="Sunseri F."/>
            <person name="Falavigna A."/>
            <person name="Ye Y."/>
            <person name="Leebens-Mack J.H."/>
            <person name="Chen G."/>
        </authorList>
    </citation>
    <scope>NUCLEOTIDE SEQUENCE [LARGE SCALE GENOMIC DNA]</scope>
    <source>
        <strain evidence="3">cv. DH0086</strain>
    </source>
</reference>
<dbReference type="AlphaFoldDB" id="A0A5P1FI13"/>
<feature type="compositionally biased region" description="Polar residues" evidence="1">
    <location>
        <begin position="125"/>
        <end position="139"/>
    </location>
</feature>
<accession>A0A5P1FI13</accession>
<proteinExistence type="predicted"/>
<dbReference type="Gramene" id="ONK77956">
    <property type="protein sequence ID" value="ONK77956"/>
    <property type="gene ID" value="A4U43_C02F12690"/>
</dbReference>
<feature type="compositionally biased region" description="Basic and acidic residues" evidence="1">
    <location>
        <begin position="1"/>
        <end position="17"/>
    </location>
</feature>